<evidence type="ECO:0000313" key="1">
    <source>
        <dbReference type="EMBL" id="KAG9439765.1"/>
    </source>
</evidence>
<keyword evidence="2" id="KW-1185">Reference proteome</keyword>
<accession>A0AAV7DUX2</accession>
<dbReference type="PANTHER" id="PTHR35101:SF12">
    <property type="entry name" value="OS02G0162600 PROTEIN"/>
    <property type="match status" value="1"/>
</dbReference>
<dbReference type="EMBL" id="JAINDJ010000008">
    <property type="protein sequence ID" value="KAG9439765.1"/>
    <property type="molecule type" value="Genomic_DNA"/>
</dbReference>
<organism evidence="1 2">
    <name type="scientific">Aristolochia fimbriata</name>
    <name type="common">White veined hardy Dutchman's pipe vine</name>
    <dbReference type="NCBI Taxonomy" id="158543"/>
    <lineage>
        <taxon>Eukaryota</taxon>
        <taxon>Viridiplantae</taxon>
        <taxon>Streptophyta</taxon>
        <taxon>Embryophyta</taxon>
        <taxon>Tracheophyta</taxon>
        <taxon>Spermatophyta</taxon>
        <taxon>Magnoliopsida</taxon>
        <taxon>Magnoliidae</taxon>
        <taxon>Piperales</taxon>
        <taxon>Aristolochiaceae</taxon>
        <taxon>Aristolochia</taxon>
    </lineage>
</organism>
<reference evidence="1 2" key="1">
    <citation type="submission" date="2021-07" db="EMBL/GenBank/DDBJ databases">
        <title>The Aristolochia fimbriata genome: insights into angiosperm evolution, floral development and chemical biosynthesis.</title>
        <authorList>
            <person name="Jiao Y."/>
        </authorList>
    </citation>
    <scope>NUCLEOTIDE SEQUENCE [LARGE SCALE GENOMIC DNA]</scope>
    <source>
        <strain evidence="1">IBCAS-2021</strain>
        <tissue evidence="1">Leaf</tissue>
    </source>
</reference>
<dbReference type="Proteomes" id="UP000825729">
    <property type="component" value="Unassembled WGS sequence"/>
</dbReference>
<dbReference type="AlphaFoldDB" id="A0AAV7DUX2"/>
<evidence type="ECO:0000313" key="2">
    <source>
        <dbReference type="Proteomes" id="UP000825729"/>
    </source>
</evidence>
<dbReference type="PANTHER" id="PTHR35101">
    <property type="entry name" value="OS02G0162600 PROTEIN"/>
    <property type="match status" value="1"/>
</dbReference>
<gene>
    <name evidence="1" type="ORF">H6P81_019930</name>
</gene>
<protein>
    <submittedName>
        <fullName evidence="1">Uncharacterized protein</fullName>
    </submittedName>
</protein>
<proteinExistence type="predicted"/>
<sequence length="83" mass="8953">MAASFLSRFVSEAAPPQVISVMRRRVSKILDTIVEEDRTEVSELAASSKNSATAAAAAAAYYRRKEAGGSYAVLQQKWGCAQQ</sequence>
<comment type="caution">
    <text evidence="1">The sequence shown here is derived from an EMBL/GenBank/DDBJ whole genome shotgun (WGS) entry which is preliminary data.</text>
</comment>
<name>A0AAV7DUX2_ARIFI</name>